<dbReference type="EMBL" id="GIBP01002356">
    <property type="protein sequence ID" value="NDV31325.1"/>
    <property type="molecule type" value="Transcribed_RNA"/>
</dbReference>
<dbReference type="InterPro" id="IPR006258">
    <property type="entry name" value="Lipoamide_DH"/>
</dbReference>
<feature type="binding site" evidence="10">
    <location>
        <position position="180"/>
    </location>
    <ligand>
        <name>NAD(+)</name>
        <dbReference type="ChEBI" id="CHEBI:57540"/>
    </ligand>
</feature>
<evidence type="ECO:0000256" key="9">
    <source>
        <dbReference type="PIRSR" id="PIRSR000350-2"/>
    </source>
</evidence>
<feature type="disulfide bond" description="Redox-active" evidence="11">
    <location>
        <begin position="18"/>
        <end position="23"/>
    </location>
</feature>
<dbReference type="PIRSF" id="PIRSF000350">
    <property type="entry name" value="Mercury_reductase_MerA"/>
    <property type="match status" value="1"/>
</dbReference>
<feature type="domain" description="FAD/NAD(P)-binding" evidence="14">
    <location>
        <begin position="2"/>
        <end position="305"/>
    </location>
</feature>
<evidence type="ECO:0000256" key="1">
    <source>
        <dbReference type="ARBA" id="ARBA00007532"/>
    </source>
</evidence>
<protein>
    <recommendedName>
        <fullName evidence="2 12">Dihydrolipoyl dehydrogenase</fullName>
        <ecNumber evidence="2 12">1.8.1.4</ecNumber>
    </recommendedName>
</protein>
<proteinExistence type="inferred from homology"/>
<dbReference type="Gene3D" id="3.50.50.60">
    <property type="entry name" value="FAD/NAD(P)-binding domain"/>
    <property type="match status" value="2"/>
</dbReference>
<dbReference type="SUPFAM" id="SSF51905">
    <property type="entry name" value="FAD/NAD(P)-binding domain"/>
    <property type="match status" value="1"/>
</dbReference>
<keyword evidence="10" id="KW-0547">Nucleotide-binding</keyword>
<feature type="binding site" evidence="10">
    <location>
        <begin position="120"/>
        <end position="122"/>
    </location>
    <ligand>
        <name>FAD</name>
        <dbReference type="ChEBI" id="CHEBI:57692"/>
    </ligand>
</feature>
<dbReference type="Pfam" id="PF07992">
    <property type="entry name" value="Pyr_redox_2"/>
    <property type="match status" value="1"/>
</dbReference>
<dbReference type="GO" id="GO:0004148">
    <property type="term" value="F:dihydrolipoyl dehydrogenase (NADH) activity"/>
    <property type="evidence" value="ECO:0007669"/>
    <property type="project" value="UniProtKB-EC"/>
</dbReference>
<evidence type="ECO:0000256" key="4">
    <source>
        <dbReference type="ARBA" id="ARBA00022827"/>
    </source>
</evidence>
<comment type="miscellaneous">
    <text evidence="12">The active site is a redox-active disulfide bond.</text>
</comment>
<dbReference type="InterPro" id="IPR050151">
    <property type="entry name" value="Class-I_Pyr_Nuc-Dis_Oxidored"/>
</dbReference>
<evidence type="ECO:0000313" key="15">
    <source>
        <dbReference type="EMBL" id="NDV31325.1"/>
    </source>
</evidence>
<dbReference type="PROSITE" id="PS00076">
    <property type="entry name" value="PYRIDINE_REDOX_1"/>
    <property type="match status" value="1"/>
</dbReference>
<dbReference type="FunFam" id="3.50.50.60:FF:000025">
    <property type="entry name" value="Dihydrolipoyl dehydrogenase"/>
    <property type="match status" value="1"/>
</dbReference>
<dbReference type="EC" id="1.8.1.4" evidence="2 12"/>
<feature type="active site" description="Proton acceptor" evidence="9">
    <location>
        <position position="428"/>
    </location>
</feature>
<dbReference type="GO" id="GO:0050660">
    <property type="term" value="F:flavin adenine dinucleotide binding"/>
    <property type="evidence" value="ECO:0007669"/>
    <property type="project" value="InterPro"/>
</dbReference>
<name>A0A6B2L334_9EUKA</name>
<dbReference type="GO" id="GO:0005739">
    <property type="term" value="C:mitochondrion"/>
    <property type="evidence" value="ECO:0007669"/>
    <property type="project" value="TreeGrafter"/>
</dbReference>
<dbReference type="InterPro" id="IPR012999">
    <property type="entry name" value="Pyr_OxRdtase_I_AS"/>
</dbReference>
<reference evidence="15" key="1">
    <citation type="journal article" date="2020" name="J. Eukaryot. Microbiol.">
        <title>De novo Sequencing, Assembly and Annotation of the Transcriptome for the Free-Living Testate Amoeba Arcella intermedia.</title>
        <authorList>
            <person name="Ribeiro G.M."/>
            <person name="Porfirio-Sousa A.L."/>
            <person name="Maurer-Alcala X.X."/>
            <person name="Katz L.A."/>
            <person name="Lahr D.J.G."/>
        </authorList>
    </citation>
    <scope>NUCLEOTIDE SEQUENCE</scope>
</reference>
<dbReference type="GO" id="GO:0045252">
    <property type="term" value="C:oxoglutarate dehydrogenase complex"/>
    <property type="evidence" value="ECO:0007669"/>
    <property type="project" value="TreeGrafter"/>
</dbReference>
<evidence type="ECO:0000256" key="5">
    <source>
        <dbReference type="ARBA" id="ARBA00023002"/>
    </source>
</evidence>
<dbReference type="GO" id="GO:0045254">
    <property type="term" value="C:pyruvate dehydrogenase complex"/>
    <property type="evidence" value="ECO:0007669"/>
    <property type="project" value="UniProtKB-ARBA"/>
</dbReference>
<keyword evidence="7" id="KW-1015">Disulfide bond</keyword>
<feature type="binding site" evidence="10">
    <location>
        <position position="290"/>
    </location>
    <ligand>
        <name>FAD</name>
        <dbReference type="ChEBI" id="CHEBI:57692"/>
    </ligand>
</feature>
<dbReference type="PRINTS" id="PR00411">
    <property type="entry name" value="PNDRDTASEI"/>
</dbReference>
<feature type="domain" description="Pyridine nucleotide-disulphide oxidoreductase dimerisation" evidence="13">
    <location>
        <begin position="330"/>
        <end position="439"/>
    </location>
</feature>
<evidence type="ECO:0000256" key="6">
    <source>
        <dbReference type="ARBA" id="ARBA00023027"/>
    </source>
</evidence>
<feature type="binding site" evidence="10">
    <location>
        <begin position="296"/>
        <end position="299"/>
    </location>
    <ligand>
        <name>FAD</name>
        <dbReference type="ChEBI" id="CHEBI:57692"/>
    </ligand>
</feature>
<dbReference type="GO" id="GO:0006103">
    <property type="term" value="P:2-oxoglutarate metabolic process"/>
    <property type="evidence" value="ECO:0007669"/>
    <property type="project" value="TreeGrafter"/>
</dbReference>
<dbReference type="AlphaFoldDB" id="A0A6B2L334"/>
<evidence type="ECO:0000259" key="14">
    <source>
        <dbReference type="Pfam" id="PF07992"/>
    </source>
</evidence>
<sequence length="449" mass="48249">MGMKTVCVEERGTLGGTCLNVGCIPSKALLHTSHLYEQTKTYMPHHGILMDNVRMDISKMMKAKSDSVKSLTAGIEYLFKKNGVQYEKAHGTIVSKNKVEVSRADGTKDVIEAKNIIIATGSEPVSLPGLTIDEETIISSTGALSLKQVPKHLVLIGGGVIGLEMGSVWQRLGAQVTCVEFMPDIAAGADKEIAKTFQKSLQKQGIKFIMESKVLGAKKEGLVYKVEVESVKSQAKQILEGDVILVAVGRRPYTKNLGLETVGVKQNPRGFIEVDHHRRTNVPGIWAIGDVVPGAMLAHKAEEEGIAVVEDIASSSTTGALVGHVNYDTIPSVIYTSPEVAWIGKTEEQLKAAGIKYNVGKFPFAANSRAKTNDETEGFVKFLADAETDRVLGCHMIGPNVGELIAEVGVAMEYGASSEDIARTCHAHPTLSEAVKEAAMATHSKAIHF</sequence>
<dbReference type="InterPro" id="IPR036188">
    <property type="entry name" value="FAD/NAD-bd_sf"/>
</dbReference>
<dbReference type="InterPro" id="IPR004099">
    <property type="entry name" value="Pyr_nucl-diS_OxRdtase_dimer"/>
</dbReference>
<dbReference type="GO" id="GO:0045333">
    <property type="term" value="P:cellular respiration"/>
    <property type="evidence" value="ECO:0007669"/>
    <property type="project" value="UniProtKB-ARBA"/>
</dbReference>
<evidence type="ECO:0000256" key="12">
    <source>
        <dbReference type="RuleBase" id="RU003692"/>
    </source>
</evidence>
<feature type="binding site" evidence="10">
    <location>
        <begin position="157"/>
        <end position="164"/>
    </location>
    <ligand>
        <name>NAD(+)</name>
        <dbReference type="ChEBI" id="CHEBI:57540"/>
    </ligand>
</feature>
<keyword evidence="8 12" id="KW-0676">Redox-active center</keyword>
<dbReference type="PRINTS" id="PR00368">
    <property type="entry name" value="FADPNR"/>
</dbReference>
<keyword evidence="4 10" id="KW-0274">FAD</keyword>
<dbReference type="Gene3D" id="3.30.390.30">
    <property type="match status" value="1"/>
</dbReference>
<evidence type="ECO:0000256" key="3">
    <source>
        <dbReference type="ARBA" id="ARBA00022630"/>
    </source>
</evidence>
<dbReference type="PANTHER" id="PTHR22912:SF151">
    <property type="entry name" value="DIHYDROLIPOYL DEHYDROGENASE, MITOCHONDRIAL"/>
    <property type="match status" value="1"/>
</dbReference>
<evidence type="ECO:0000259" key="13">
    <source>
        <dbReference type="Pfam" id="PF02852"/>
    </source>
</evidence>
<feature type="binding site" evidence="10">
    <location>
        <position position="249"/>
    </location>
    <ligand>
        <name>NAD(+)</name>
        <dbReference type="ChEBI" id="CHEBI:57540"/>
    </ligand>
</feature>
<evidence type="ECO:0000256" key="10">
    <source>
        <dbReference type="PIRSR" id="PIRSR000350-3"/>
    </source>
</evidence>
<dbReference type="NCBIfam" id="TIGR01350">
    <property type="entry name" value="lipoamide_DH"/>
    <property type="match status" value="1"/>
</dbReference>
<comment type="catalytic activity">
    <reaction evidence="12">
        <text>N(6)-[(R)-dihydrolipoyl]-L-lysyl-[protein] + NAD(+) = N(6)-[(R)-lipoyl]-L-lysyl-[protein] + NADH + H(+)</text>
        <dbReference type="Rhea" id="RHEA:15045"/>
        <dbReference type="Rhea" id="RHEA-COMP:10474"/>
        <dbReference type="Rhea" id="RHEA-COMP:10475"/>
        <dbReference type="ChEBI" id="CHEBI:15378"/>
        <dbReference type="ChEBI" id="CHEBI:57540"/>
        <dbReference type="ChEBI" id="CHEBI:57945"/>
        <dbReference type="ChEBI" id="CHEBI:83099"/>
        <dbReference type="ChEBI" id="CHEBI:83100"/>
        <dbReference type="EC" id="1.8.1.4"/>
    </reaction>
</comment>
<dbReference type="Pfam" id="PF02852">
    <property type="entry name" value="Pyr_redox_dim"/>
    <property type="match status" value="1"/>
</dbReference>
<feature type="binding site" evidence="10">
    <location>
        <position position="27"/>
    </location>
    <ligand>
        <name>FAD</name>
        <dbReference type="ChEBI" id="CHEBI:57692"/>
    </ligand>
</feature>
<evidence type="ECO:0000256" key="2">
    <source>
        <dbReference type="ARBA" id="ARBA00012608"/>
    </source>
</evidence>
<evidence type="ECO:0000256" key="8">
    <source>
        <dbReference type="ARBA" id="ARBA00023284"/>
    </source>
</evidence>
<comment type="cofactor">
    <cofactor evidence="10 12">
        <name>FAD</name>
        <dbReference type="ChEBI" id="CHEBI:57692"/>
    </cofactor>
    <text evidence="10 12">Binds 1 FAD per subunit.</text>
</comment>
<dbReference type="InterPro" id="IPR023753">
    <property type="entry name" value="FAD/NAD-binding_dom"/>
</dbReference>
<keyword evidence="3 12" id="KW-0285">Flavoprotein</keyword>
<dbReference type="InterPro" id="IPR001100">
    <property type="entry name" value="Pyr_nuc-diS_OxRdtase"/>
</dbReference>
<accession>A0A6B2L334</accession>
<keyword evidence="6 10" id="KW-0520">NAD</keyword>
<evidence type="ECO:0000256" key="7">
    <source>
        <dbReference type="ARBA" id="ARBA00023157"/>
    </source>
</evidence>
<evidence type="ECO:0000256" key="11">
    <source>
        <dbReference type="PIRSR" id="PIRSR000350-4"/>
    </source>
</evidence>
<keyword evidence="5 12" id="KW-0560">Oxidoreductase</keyword>
<feature type="binding site" evidence="10">
    <location>
        <position position="91"/>
    </location>
    <ligand>
        <name>FAD</name>
        <dbReference type="ChEBI" id="CHEBI:57692"/>
    </ligand>
</feature>
<dbReference type="FunFam" id="3.30.390.30:FF:000001">
    <property type="entry name" value="Dihydrolipoyl dehydrogenase"/>
    <property type="match status" value="1"/>
</dbReference>
<dbReference type="PANTHER" id="PTHR22912">
    <property type="entry name" value="DISULFIDE OXIDOREDUCTASE"/>
    <property type="match status" value="1"/>
</dbReference>
<comment type="similarity">
    <text evidence="1 12">Belongs to the class-I pyridine nucleotide-disulfide oxidoreductase family.</text>
</comment>
<dbReference type="SUPFAM" id="SSF55424">
    <property type="entry name" value="FAD/NAD-linked reductases, dimerisation (C-terminal) domain"/>
    <property type="match status" value="1"/>
</dbReference>
<dbReference type="InterPro" id="IPR016156">
    <property type="entry name" value="FAD/NAD-linked_Rdtase_dimer_sf"/>
</dbReference>
<organism evidence="15">
    <name type="scientific">Arcella intermedia</name>
    <dbReference type="NCBI Taxonomy" id="1963864"/>
    <lineage>
        <taxon>Eukaryota</taxon>
        <taxon>Amoebozoa</taxon>
        <taxon>Tubulinea</taxon>
        <taxon>Elardia</taxon>
        <taxon>Arcellinida</taxon>
        <taxon>Sphaerothecina</taxon>
        <taxon>Arcellidae</taxon>
        <taxon>Arcella</taxon>
    </lineage>
</organism>